<proteinExistence type="predicted"/>
<feature type="region of interest" description="Disordered" evidence="1">
    <location>
        <begin position="68"/>
        <end position="101"/>
    </location>
</feature>
<evidence type="ECO:0000313" key="2">
    <source>
        <dbReference type="EMBL" id="KAK7688945.1"/>
    </source>
</evidence>
<keyword evidence="3" id="KW-1185">Reference proteome</keyword>
<dbReference type="AlphaFoldDB" id="A0AAW0GIX0"/>
<accession>A0AAW0GIX0</accession>
<protein>
    <submittedName>
        <fullName evidence="2">Uncharacterized protein</fullName>
    </submittedName>
</protein>
<sequence>MLHEEYTGDSEDEDLKGYVNLCTDCDDCRAKRRARDERVGRMLALADPDSGGLPGHYAERDPSYIIKRDQHHHPTPIGQRPYKSRSLPDEEGHPIRSLSHGQQTTTCNVIRAMTYPTHRLVDNDNDVFIYFENTLQANWVGFYQARDTPRIWTIQSLLAQQGRW</sequence>
<evidence type="ECO:0000313" key="3">
    <source>
        <dbReference type="Proteomes" id="UP001385951"/>
    </source>
</evidence>
<reference evidence="2 3" key="1">
    <citation type="submission" date="2022-09" db="EMBL/GenBank/DDBJ databases">
        <authorList>
            <person name="Palmer J.M."/>
        </authorList>
    </citation>
    <scope>NUCLEOTIDE SEQUENCE [LARGE SCALE GENOMIC DNA]</scope>
    <source>
        <strain evidence="2 3">DSM 7382</strain>
    </source>
</reference>
<gene>
    <name evidence="2" type="ORF">QCA50_007636</name>
</gene>
<organism evidence="2 3">
    <name type="scientific">Cerrena zonata</name>
    <dbReference type="NCBI Taxonomy" id="2478898"/>
    <lineage>
        <taxon>Eukaryota</taxon>
        <taxon>Fungi</taxon>
        <taxon>Dikarya</taxon>
        <taxon>Basidiomycota</taxon>
        <taxon>Agaricomycotina</taxon>
        <taxon>Agaricomycetes</taxon>
        <taxon>Polyporales</taxon>
        <taxon>Cerrenaceae</taxon>
        <taxon>Cerrena</taxon>
    </lineage>
</organism>
<dbReference type="EMBL" id="JASBNA010000009">
    <property type="protein sequence ID" value="KAK7688945.1"/>
    <property type="molecule type" value="Genomic_DNA"/>
</dbReference>
<comment type="caution">
    <text evidence="2">The sequence shown here is derived from an EMBL/GenBank/DDBJ whole genome shotgun (WGS) entry which is preliminary data.</text>
</comment>
<dbReference type="Proteomes" id="UP001385951">
    <property type="component" value="Unassembled WGS sequence"/>
</dbReference>
<evidence type="ECO:0000256" key="1">
    <source>
        <dbReference type="SAM" id="MobiDB-lite"/>
    </source>
</evidence>
<name>A0AAW0GIX0_9APHY</name>